<feature type="binding site" evidence="7">
    <location>
        <begin position="78"/>
        <end position="80"/>
    </location>
    <ligand>
        <name>FMN</name>
        <dbReference type="ChEBI" id="CHEBI:58210"/>
    </ligand>
</feature>
<dbReference type="FunFam" id="3.20.20.70:FF:000029">
    <property type="entry name" value="L-lactate dehydrogenase"/>
    <property type="match status" value="1"/>
</dbReference>
<feature type="binding site" evidence="7">
    <location>
        <position position="128"/>
    </location>
    <ligand>
        <name>FMN</name>
        <dbReference type="ChEBI" id="CHEBI:58210"/>
    </ligand>
</feature>
<name>A0A2P6MAM1_9GAMM</name>
<dbReference type="InterPro" id="IPR037396">
    <property type="entry name" value="FMN_HAD"/>
</dbReference>
<dbReference type="PROSITE" id="PS00557">
    <property type="entry name" value="FMN_HYDROXY_ACID_DH_1"/>
    <property type="match status" value="1"/>
</dbReference>
<dbReference type="PANTHER" id="PTHR10578">
    <property type="entry name" value="S -2-HYDROXY-ACID OXIDASE-RELATED"/>
    <property type="match status" value="1"/>
</dbReference>
<dbReference type="InterPro" id="IPR013785">
    <property type="entry name" value="Aldolase_TIM"/>
</dbReference>
<dbReference type="GO" id="GO:0005886">
    <property type="term" value="C:plasma membrane"/>
    <property type="evidence" value="ECO:0007669"/>
    <property type="project" value="TreeGrafter"/>
</dbReference>
<sequence>MAYPVTAGDHHAMARRRLPRFLADYLDGGAGAEQTLAANGAAWAGFAIRQRVLLDVQAVDTATSLLGESCRMPLALAPVGLAGMLARRGEAQAARAARAAGVPFTLSTVGICGLGEVAAAAGVAPWFQLYMLRDRGVVAALLEDAWAAGSRSLVFTVDLPMPGPRHRDVRNGLGLPGAGPKLLRLRQLLARPGWIARVGLGGKPHGFGSLGAHVPGARNLDAFKAWVDAQFDPSVTWADIDWLRARWRGKLVIKGLLDPADAEAAVAAGADGIVVSNHGGRQLDGAAATATRLPALAAAVAGRAEVLVDGGLRSGVDVFRALALGARGVLAGRPWAWALASGGEAAVQALLGTWQRELAVTMALAGVTRVADIGPQHIDRG</sequence>
<protein>
    <submittedName>
        <fullName evidence="9">L-lactate dehydrogenase</fullName>
    </submittedName>
</protein>
<dbReference type="OrthoDB" id="9770452at2"/>
<dbReference type="PROSITE" id="PS51349">
    <property type="entry name" value="FMN_HYDROXY_ACID_DH_2"/>
    <property type="match status" value="1"/>
</dbReference>
<reference evidence="9 10" key="1">
    <citation type="submission" date="2018-03" db="EMBL/GenBank/DDBJ databases">
        <title>Arenimonas caeni sp. nov., isolated from activated sludge.</title>
        <authorList>
            <person name="Liu H."/>
        </authorList>
    </citation>
    <scope>NUCLEOTIDE SEQUENCE [LARGE SCALE GENOMIC DNA]</scope>
    <source>
        <strain evidence="10">z29</strain>
    </source>
</reference>
<dbReference type="EMBL" id="PVLF01000004">
    <property type="protein sequence ID" value="PRH83028.1"/>
    <property type="molecule type" value="Genomic_DNA"/>
</dbReference>
<feature type="domain" description="FMN hydroxy acid dehydrogenase" evidence="8">
    <location>
        <begin position="1"/>
        <end position="381"/>
    </location>
</feature>
<feature type="binding site" evidence="7">
    <location>
        <begin position="332"/>
        <end position="333"/>
    </location>
    <ligand>
        <name>FMN</name>
        <dbReference type="ChEBI" id="CHEBI:58210"/>
    </ligand>
</feature>
<dbReference type="RefSeq" id="WP_106989935.1">
    <property type="nucleotide sequence ID" value="NZ_KZ679086.1"/>
</dbReference>
<gene>
    <name evidence="9" type="ORF">C6N40_05150</name>
</gene>
<dbReference type="InterPro" id="IPR008259">
    <property type="entry name" value="FMN_hydac_DH_AS"/>
</dbReference>
<dbReference type="InterPro" id="IPR012133">
    <property type="entry name" value="Alpha-hydoxy_acid_DH_FMN"/>
</dbReference>
<dbReference type="GO" id="GO:0010181">
    <property type="term" value="F:FMN binding"/>
    <property type="evidence" value="ECO:0007669"/>
    <property type="project" value="InterPro"/>
</dbReference>
<dbReference type="AlphaFoldDB" id="A0A2P6MAM1"/>
<dbReference type="GO" id="GO:0009060">
    <property type="term" value="P:aerobic respiration"/>
    <property type="evidence" value="ECO:0007669"/>
    <property type="project" value="TreeGrafter"/>
</dbReference>
<dbReference type="NCBIfam" id="NF008398">
    <property type="entry name" value="PRK11197.1"/>
    <property type="match status" value="1"/>
</dbReference>
<feature type="binding site" evidence="7">
    <location>
        <position position="281"/>
    </location>
    <ligand>
        <name>glyoxylate</name>
        <dbReference type="ChEBI" id="CHEBI:36655"/>
    </ligand>
</feature>
<evidence type="ECO:0000256" key="2">
    <source>
        <dbReference type="ARBA" id="ARBA00022630"/>
    </source>
</evidence>
<evidence type="ECO:0000259" key="8">
    <source>
        <dbReference type="PROSITE" id="PS51349"/>
    </source>
</evidence>
<comment type="similarity">
    <text evidence="5">Belongs to the FMN-dependent alpha-hydroxy acid dehydrogenase family.</text>
</comment>
<evidence type="ECO:0000256" key="4">
    <source>
        <dbReference type="ARBA" id="ARBA00023002"/>
    </source>
</evidence>
<feature type="binding site" evidence="7">
    <location>
        <position position="254"/>
    </location>
    <ligand>
        <name>FMN</name>
        <dbReference type="ChEBI" id="CHEBI:58210"/>
    </ligand>
</feature>
<feature type="binding site" evidence="7">
    <location>
        <position position="278"/>
    </location>
    <ligand>
        <name>glyoxylate</name>
        <dbReference type="ChEBI" id="CHEBI:36655"/>
    </ligand>
</feature>
<dbReference type="PIRSF" id="PIRSF000138">
    <property type="entry name" value="Al-hdrx_acd_dh"/>
    <property type="match status" value="1"/>
</dbReference>
<keyword evidence="3 7" id="KW-0288">FMN</keyword>
<feature type="binding site" evidence="7">
    <location>
        <position position="276"/>
    </location>
    <ligand>
        <name>FMN</name>
        <dbReference type="ChEBI" id="CHEBI:58210"/>
    </ligand>
</feature>
<evidence type="ECO:0000256" key="3">
    <source>
        <dbReference type="ARBA" id="ARBA00022643"/>
    </source>
</evidence>
<keyword evidence="2 7" id="KW-0285">Flavoprotein</keyword>
<dbReference type="GO" id="GO:0004459">
    <property type="term" value="F:L-lactate dehydrogenase (NAD+) activity"/>
    <property type="evidence" value="ECO:0007669"/>
    <property type="project" value="TreeGrafter"/>
</dbReference>
<comment type="caution">
    <text evidence="9">The sequence shown here is derived from an EMBL/GenBank/DDBJ whole genome shotgun (WGS) entry which is preliminary data.</text>
</comment>
<accession>A0A2P6MAM1</accession>
<evidence type="ECO:0000256" key="6">
    <source>
        <dbReference type="PIRSR" id="PIRSR000138-1"/>
    </source>
</evidence>
<feature type="active site" description="Proton acceptor" evidence="6">
    <location>
        <position position="278"/>
    </location>
</feature>
<dbReference type="Pfam" id="PF01070">
    <property type="entry name" value="FMN_dh"/>
    <property type="match status" value="1"/>
</dbReference>
<feature type="binding site" evidence="7">
    <location>
        <position position="25"/>
    </location>
    <ligand>
        <name>glyoxylate</name>
        <dbReference type="ChEBI" id="CHEBI:36655"/>
    </ligand>
</feature>
<feature type="binding site" evidence="7">
    <location>
        <begin position="309"/>
        <end position="313"/>
    </location>
    <ligand>
        <name>FMN</name>
        <dbReference type="ChEBI" id="CHEBI:58210"/>
    </ligand>
</feature>
<dbReference type="PANTHER" id="PTHR10578:SF85">
    <property type="entry name" value="L-LACTATE DEHYDROGENASE"/>
    <property type="match status" value="1"/>
</dbReference>
<organism evidence="9 10">
    <name type="scientific">Arenimonas caeni</name>
    <dbReference type="NCBI Taxonomy" id="2058085"/>
    <lineage>
        <taxon>Bacteria</taxon>
        <taxon>Pseudomonadati</taxon>
        <taxon>Pseudomonadota</taxon>
        <taxon>Gammaproteobacteria</taxon>
        <taxon>Lysobacterales</taxon>
        <taxon>Lysobacteraceae</taxon>
        <taxon>Arenimonas</taxon>
    </lineage>
</organism>
<dbReference type="Gene3D" id="3.20.20.70">
    <property type="entry name" value="Aldolase class I"/>
    <property type="match status" value="1"/>
</dbReference>
<keyword evidence="10" id="KW-1185">Reference proteome</keyword>
<evidence type="ECO:0000313" key="9">
    <source>
        <dbReference type="EMBL" id="PRH83028.1"/>
    </source>
</evidence>
<feature type="binding site" evidence="7">
    <location>
        <position position="107"/>
    </location>
    <ligand>
        <name>FMN</name>
        <dbReference type="ChEBI" id="CHEBI:58210"/>
    </ligand>
</feature>
<dbReference type="SUPFAM" id="SSF51395">
    <property type="entry name" value="FMN-linked oxidoreductases"/>
    <property type="match status" value="1"/>
</dbReference>
<evidence type="ECO:0000256" key="5">
    <source>
        <dbReference type="ARBA" id="ARBA00024042"/>
    </source>
</evidence>
<dbReference type="CDD" id="cd02809">
    <property type="entry name" value="alpha_hydroxyacid_oxid_FMN"/>
    <property type="match status" value="1"/>
</dbReference>
<evidence type="ECO:0000256" key="1">
    <source>
        <dbReference type="ARBA" id="ARBA00001917"/>
    </source>
</evidence>
<proteinExistence type="inferred from homology"/>
<dbReference type="InterPro" id="IPR000262">
    <property type="entry name" value="FMN-dep_DH"/>
</dbReference>
<feature type="binding site" evidence="7">
    <location>
        <position position="130"/>
    </location>
    <ligand>
        <name>FMN</name>
        <dbReference type="ChEBI" id="CHEBI:58210"/>
    </ligand>
</feature>
<evidence type="ECO:0000313" key="10">
    <source>
        <dbReference type="Proteomes" id="UP000241736"/>
    </source>
</evidence>
<comment type="cofactor">
    <cofactor evidence="1">
        <name>FMN</name>
        <dbReference type="ChEBI" id="CHEBI:58210"/>
    </cofactor>
</comment>
<keyword evidence="4" id="KW-0560">Oxidoreductase</keyword>
<feature type="binding site" evidence="7">
    <location>
        <position position="156"/>
    </location>
    <ligand>
        <name>FMN</name>
        <dbReference type="ChEBI" id="CHEBI:58210"/>
    </ligand>
</feature>
<evidence type="ECO:0000256" key="7">
    <source>
        <dbReference type="PIRSR" id="PIRSR000138-2"/>
    </source>
</evidence>
<feature type="binding site" evidence="7">
    <location>
        <position position="165"/>
    </location>
    <ligand>
        <name>glyoxylate</name>
        <dbReference type="ChEBI" id="CHEBI:36655"/>
    </ligand>
</feature>
<dbReference type="Proteomes" id="UP000241736">
    <property type="component" value="Unassembled WGS sequence"/>
</dbReference>